<dbReference type="InterPro" id="IPR018736">
    <property type="entry name" value="DUF2279_periplasmic_lipo"/>
</dbReference>
<comment type="caution">
    <text evidence="2">The sequence shown here is derived from an EMBL/GenBank/DDBJ whole genome shotgun (WGS) entry which is preliminary data.</text>
</comment>
<evidence type="ECO:0000313" key="2">
    <source>
        <dbReference type="EMBL" id="RWX50308.1"/>
    </source>
</evidence>
<feature type="chain" id="PRO_5019436469" evidence="1">
    <location>
        <begin position="26"/>
        <end position="233"/>
    </location>
</feature>
<dbReference type="Pfam" id="PF10043">
    <property type="entry name" value="DUF2279"/>
    <property type="match status" value="1"/>
</dbReference>
<dbReference type="Proteomes" id="UP000288892">
    <property type="component" value="Unassembled WGS sequence"/>
</dbReference>
<name>A0A444JB45_9BACT</name>
<accession>A0A444JB45</accession>
<dbReference type="AlphaFoldDB" id="A0A444JB45"/>
<keyword evidence="3" id="KW-1185">Reference proteome</keyword>
<reference evidence="2 3" key="1">
    <citation type="submission" date="2017-01" db="EMBL/GenBank/DDBJ databases">
        <title>The cable genome- insights into the physiology and evolution of filamentous bacteria capable of sulfide oxidation via long distance electron transfer.</title>
        <authorList>
            <person name="Schreiber L."/>
            <person name="Bjerg J.T."/>
            <person name="Boggild A."/>
            <person name="Van De Vossenberg J."/>
            <person name="Meysman F."/>
            <person name="Nielsen L.P."/>
            <person name="Schramm A."/>
            <person name="Kjeldsen K.U."/>
        </authorList>
    </citation>
    <scope>NUCLEOTIDE SEQUENCE [LARGE SCALE GENOMIC DNA]</scope>
    <source>
        <strain evidence="2">A5</strain>
    </source>
</reference>
<evidence type="ECO:0000256" key="1">
    <source>
        <dbReference type="SAM" id="SignalP"/>
    </source>
</evidence>
<keyword evidence="2" id="KW-0449">Lipoprotein</keyword>
<evidence type="ECO:0000313" key="3">
    <source>
        <dbReference type="Proteomes" id="UP000288892"/>
    </source>
</evidence>
<protein>
    <submittedName>
        <fullName evidence="2">Putative lipoprotein (DUF2279)</fullName>
    </submittedName>
</protein>
<sequence length="233" mass="26589">MKKYFFNLSIIFFAVTANFTSPAFSGVLQKDLQNTPDFDQAAKETHDDREGGWWDELPKEKKALYTNISAAAFITLYGMADWDYGSGGFHFADEGWFEKDSKYGGADKAGHFWSTYAVADAFTGLYKHWGYDKKTAGRYGVFSSWAVQTIMELDDGTSQTQGFDWGDMTMNTLGALTSMLMEQYPELDRKIDFRVEYALNVPVQGIFDDYSNMYYALVVKLDGFDQLQHSWLQ</sequence>
<gene>
    <name evidence="2" type="ORF">VU01_13442</name>
</gene>
<proteinExistence type="predicted"/>
<keyword evidence="1" id="KW-0732">Signal</keyword>
<dbReference type="EMBL" id="MTKS01000344">
    <property type="protein sequence ID" value="RWX50308.1"/>
    <property type="molecule type" value="Genomic_DNA"/>
</dbReference>
<feature type="signal peptide" evidence="1">
    <location>
        <begin position="1"/>
        <end position="25"/>
    </location>
</feature>
<organism evidence="2 3">
    <name type="scientific">Candidatus Electrothrix marina</name>
    <dbReference type="NCBI Taxonomy" id="1859130"/>
    <lineage>
        <taxon>Bacteria</taxon>
        <taxon>Pseudomonadati</taxon>
        <taxon>Thermodesulfobacteriota</taxon>
        <taxon>Desulfobulbia</taxon>
        <taxon>Desulfobulbales</taxon>
        <taxon>Desulfobulbaceae</taxon>
        <taxon>Candidatus Electrothrix</taxon>
    </lineage>
</organism>